<dbReference type="PANTHER" id="PTHR33562:SF2">
    <property type="entry name" value="PROTEIN QUIVER"/>
    <property type="match status" value="1"/>
</dbReference>
<dbReference type="OrthoDB" id="6110560at2759"/>
<dbReference type="AlphaFoldDB" id="A0A6A4XAD5"/>
<dbReference type="InterPro" id="IPR031424">
    <property type="entry name" value="QVR-like"/>
</dbReference>
<dbReference type="InterPro" id="IPR050975">
    <property type="entry name" value="Sleep_regulator"/>
</dbReference>
<feature type="chain" id="PRO_5025636639" evidence="3">
    <location>
        <begin position="30"/>
        <end position="156"/>
    </location>
</feature>
<evidence type="ECO:0000313" key="5">
    <source>
        <dbReference type="Proteomes" id="UP000440578"/>
    </source>
</evidence>
<name>A0A6A4XAD5_AMPAM</name>
<keyword evidence="1 3" id="KW-0732">Signal</keyword>
<evidence type="ECO:0000256" key="2">
    <source>
        <dbReference type="ARBA" id="ARBA00023180"/>
    </source>
</evidence>
<gene>
    <name evidence="4" type="ORF">FJT64_017097</name>
</gene>
<keyword evidence="5" id="KW-1185">Reference proteome</keyword>
<evidence type="ECO:0000256" key="1">
    <source>
        <dbReference type="ARBA" id="ARBA00022729"/>
    </source>
</evidence>
<dbReference type="EMBL" id="VIIS01000190">
    <property type="protein sequence ID" value="KAF0312118.1"/>
    <property type="molecule type" value="Genomic_DNA"/>
</dbReference>
<dbReference type="CDD" id="cd23592">
    <property type="entry name" value="TFP_LU_ECD_Crok"/>
    <property type="match status" value="1"/>
</dbReference>
<accession>A0A6A4XAD5</accession>
<reference evidence="4 5" key="1">
    <citation type="submission" date="2019-07" db="EMBL/GenBank/DDBJ databases">
        <title>Draft genome assembly of a fouling barnacle, Amphibalanus amphitrite (Darwin, 1854): The first reference genome for Thecostraca.</title>
        <authorList>
            <person name="Kim W."/>
        </authorList>
    </citation>
    <scope>NUCLEOTIDE SEQUENCE [LARGE SCALE GENOMIC DNA]</scope>
    <source>
        <strain evidence="4">SNU_AA5</strain>
        <tissue evidence="4">Soma without cirri and trophi</tissue>
    </source>
</reference>
<comment type="caution">
    <text evidence="4">The sequence shown here is derived from an EMBL/GenBank/DDBJ whole genome shotgun (WGS) entry which is preliminary data.</text>
</comment>
<feature type="signal peptide" evidence="3">
    <location>
        <begin position="1"/>
        <end position="29"/>
    </location>
</feature>
<organism evidence="4 5">
    <name type="scientific">Amphibalanus amphitrite</name>
    <name type="common">Striped barnacle</name>
    <name type="synonym">Balanus amphitrite</name>
    <dbReference type="NCBI Taxonomy" id="1232801"/>
    <lineage>
        <taxon>Eukaryota</taxon>
        <taxon>Metazoa</taxon>
        <taxon>Ecdysozoa</taxon>
        <taxon>Arthropoda</taxon>
        <taxon>Crustacea</taxon>
        <taxon>Multicrustacea</taxon>
        <taxon>Cirripedia</taxon>
        <taxon>Thoracica</taxon>
        <taxon>Thoracicalcarea</taxon>
        <taxon>Balanomorpha</taxon>
        <taxon>Balanoidea</taxon>
        <taxon>Balanidae</taxon>
        <taxon>Amphibalaninae</taxon>
        <taxon>Amphibalanus</taxon>
    </lineage>
</organism>
<dbReference type="PANTHER" id="PTHR33562">
    <property type="entry name" value="ATILLA, ISOFORM B-RELATED-RELATED"/>
    <property type="match status" value="1"/>
</dbReference>
<sequence length="156" mass="17101">MPPLLLRVISATLLLIIILQLIYPNFVAGIQCWKCNSREDPSCGDPFENNTYYKVECDKADERRHLPGVKATMCRKIRQKVNGQWRVIRDCARVGEPGIGGDERFCLHKWGTFDIYTEVCTCAAKDGCNGAGKPASPLAASAAALVVLLTAFGAAR</sequence>
<protein>
    <submittedName>
        <fullName evidence="4">Uncharacterized protein</fullName>
    </submittedName>
</protein>
<proteinExistence type="predicted"/>
<dbReference type="GO" id="GO:0030431">
    <property type="term" value="P:sleep"/>
    <property type="evidence" value="ECO:0007669"/>
    <property type="project" value="InterPro"/>
</dbReference>
<evidence type="ECO:0000256" key="3">
    <source>
        <dbReference type="SAM" id="SignalP"/>
    </source>
</evidence>
<keyword evidence="2" id="KW-0325">Glycoprotein</keyword>
<dbReference type="GO" id="GO:0032222">
    <property type="term" value="P:regulation of synaptic transmission, cholinergic"/>
    <property type="evidence" value="ECO:0007669"/>
    <property type="project" value="InterPro"/>
</dbReference>
<dbReference type="Pfam" id="PF17064">
    <property type="entry name" value="QVR"/>
    <property type="match status" value="1"/>
</dbReference>
<evidence type="ECO:0000313" key="4">
    <source>
        <dbReference type="EMBL" id="KAF0312118.1"/>
    </source>
</evidence>
<dbReference type="Proteomes" id="UP000440578">
    <property type="component" value="Unassembled WGS sequence"/>
</dbReference>